<dbReference type="PATRIC" id="fig|1341157.4.peg.3202"/>
<gene>
    <name evidence="1" type="ORF">RF007C_01850</name>
</gene>
<dbReference type="eggNOG" id="ENOG5030T8P">
    <property type="taxonomic scope" value="Bacteria"/>
</dbReference>
<name>W7UV38_RUMFL</name>
<comment type="caution">
    <text evidence="1">The sequence shown here is derived from an EMBL/GenBank/DDBJ whole genome shotgun (WGS) entry which is preliminary data.</text>
</comment>
<reference evidence="1 2" key="1">
    <citation type="journal article" date="2014" name="PLoS ONE">
        <title>Rumen cellulosomics: divergent fiber-degrading strategies revealed by comparative genome-wide analysis of six ruminococcal strains.</title>
        <authorList>
            <person name="Dassa B."/>
            <person name="Borovok I."/>
            <person name="Ruimy-Israeli V."/>
            <person name="Lamed R."/>
            <person name="Flint H.J."/>
            <person name="Duncan S.H."/>
            <person name="Henrissat B."/>
            <person name="Coutinho P."/>
            <person name="Morrison M."/>
            <person name="Mosoni P."/>
            <person name="Yeoman C.J."/>
            <person name="White B.A."/>
            <person name="Bayer E.A."/>
        </authorList>
    </citation>
    <scope>NUCLEOTIDE SEQUENCE [LARGE SCALE GENOMIC DNA]</scope>
    <source>
        <strain evidence="1 2">007c</strain>
    </source>
</reference>
<dbReference type="Proteomes" id="UP000019365">
    <property type="component" value="Unassembled WGS sequence"/>
</dbReference>
<dbReference type="EMBL" id="ATAX01000037">
    <property type="protein sequence ID" value="EWM52142.1"/>
    <property type="molecule type" value="Genomic_DNA"/>
</dbReference>
<dbReference type="RefSeq" id="WP_037301632.1">
    <property type="nucleotide sequence ID" value="NZ_ATAX01000037.1"/>
</dbReference>
<sequence>MNIKGTKCYVDIESEGNTGRFGGELGVDGFYADTSDFSWISHNGEASDAERIKLIYDTVKHCENSQFKVLFLRSSSITLKLQGDFIVLGSPARDRLELIYKGRMLTLCGECGGSYRFAAYTEKMYWADGQYLTAEEKLELIIAAYNVFSGREEICFIDDERKGIFTDWRGKPLVHIENGRIIAQKFDCPCGWIPQHLQLKDTAEQKSFKDKIIISTNNGLLLKKSSFFGRKKEYECRYCGSSWSVQDGADGLIWKKNIK</sequence>
<protein>
    <submittedName>
        <fullName evidence="1">Uncharacterized protein</fullName>
    </submittedName>
</protein>
<proteinExistence type="predicted"/>
<keyword evidence="2" id="KW-1185">Reference proteome</keyword>
<evidence type="ECO:0000313" key="2">
    <source>
        <dbReference type="Proteomes" id="UP000019365"/>
    </source>
</evidence>
<accession>W7UV38</accession>
<organism evidence="1 2">
    <name type="scientific">Ruminococcus flavefaciens 007c</name>
    <dbReference type="NCBI Taxonomy" id="1341157"/>
    <lineage>
        <taxon>Bacteria</taxon>
        <taxon>Bacillati</taxon>
        <taxon>Bacillota</taxon>
        <taxon>Clostridia</taxon>
        <taxon>Eubacteriales</taxon>
        <taxon>Oscillospiraceae</taxon>
        <taxon>Ruminococcus</taxon>
    </lineage>
</organism>
<evidence type="ECO:0000313" key="1">
    <source>
        <dbReference type="EMBL" id="EWM52142.1"/>
    </source>
</evidence>
<dbReference type="AlphaFoldDB" id="W7UV38"/>
<dbReference type="OrthoDB" id="1495580at2"/>